<dbReference type="KEGG" id="bmh:BMWSH_3409"/>
<dbReference type="GO" id="GO:0016829">
    <property type="term" value="F:lyase activity"/>
    <property type="evidence" value="ECO:0007669"/>
    <property type="project" value="UniProtKB-KW"/>
</dbReference>
<evidence type="ECO:0000313" key="5">
    <source>
        <dbReference type="EMBL" id="AEN90291.1"/>
    </source>
</evidence>
<comment type="similarity">
    <text evidence="1">Belongs to the prolyl-tRNA editing family. YbaK/EbsC subfamily.</text>
</comment>
<dbReference type="CDD" id="cd00002">
    <property type="entry name" value="YbaK_deacylase"/>
    <property type="match status" value="1"/>
</dbReference>
<dbReference type="AlphaFoldDB" id="A0A8D4BLC7"/>
<gene>
    <name evidence="5" type="ORF">BMWSH_3409</name>
</gene>
<evidence type="ECO:0000256" key="1">
    <source>
        <dbReference type="ARBA" id="ARBA00009798"/>
    </source>
</evidence>
<sequence>MYGMKKATSVSSGFFNKQNNLPILIYGDMKTKRVMMVSVIIMGKKADKTNVMRILDQKKIEYNYYSYETKNLSGVQVATSLGEDLAKVFKTLMTVGKSKEHYVFMVPVEKELDLKKAAKAAGEKSLEMIPQKELLPLTGYVHGGCSPIGMKKQFTTFIDSTAEDCETIYFSGGRVGHQIQLPLSDLSKVIRIRPADITKDS</sequence>
<dbReference type="PANTHER" id="PTHR30411">
    <property type="entry name" value="CYTOPLASMIC PROTEIN"/>
    <property type="match status" value="1"/>
</dbReference>
<dbReference type="InterPro" id="IPR007214">
    <property type="entry name" value="YbaK/aa-tRNA-synth-assoc-dom"/>
</dbReference>
<dbReference type="SUPFAM" id="SSF55826">
    <property type="entry name" value="YbaK/ProRS associated domain"/>
    <property type="match status" value="1"/>
</dbReference>
<dbReference type="GO" id="GO:0002161">
    <property type="term" value="F:aminoacyl-tRNA deacylase activity"/>
    <property type="evidence" value="ECO:0007669"/>
    <property type="project" value="InterPro"/>
</dbReference>
<accession>A0A8D4BLC7</accession>
<proteinExistence type="inferred from homology"/>
<dbReference type="Pfam" id="PF04073">
    <property type="entry name" value="tRNA_edit"/>
    <property type="match status" value="1"/>
</dbReference>
<dbReference type="GO" id="GO:0006412">
    <property type="term" value="P:translation"/>
    <property type="evidence" value="ECO:0007669"/>
    <property type="project" value="UniProtKB-KW"/>
</dbReference>
<dbReference type="NCBIfam" id="TIGR00011">
    <property type="entry name" value="YbaK_EbsC"/>
    <property type="match status" value="1"/>
</dbReference>
<dbReference type="EMBL" id="CP003017">
    <property type="protein sequence ID" value="AEN90291.1"/>
    <property type="molecule type" value="Genomic_DNA"/>
</dbReference>
<dbReference type="Proteomes" id="UP000001283">
    <property type="component" value="Chromosome"/>
</dbReference>
<dbReference type="Gene3D" id="3.90.960.10">
    <property type="entry name" value="YbaK/aminoacyl-tRNA synthetase-associated domain"/>
    <property type="match status" value="1"/>
</dbReference>
<dbReference type="InterPro" id="IPR036754">
    <property type="entry name" value="YbaK/aa-tRNA-synt-asso_dom_sf"/>
</dbReference>
<name>A0A8D4BLC7_PRIMW</name>
<dbReference type="InterPro" id="IPR004369">
    <property type="entry name" value="Prolyl-tRNA_editing_YbaK/EbsC"/>
</dbReference>
<evidence type="ECO:0000256" key="2">
    <source>
        <dbReference type="ARBA" id="ARBA00022917"/>
    </source>
</evidence>
<organism evidence="5 6">
    <name type="scientific">Priestia megaterium (strain WSH-002)</name>
    <name type="common">Bacillus megaterium</name>
    <dbReference type="NCBI Taxonomy" id="1006007"/>
    <lineage>
        <taxon>Bacteria</taxon>
        <taxon>Bacillati</taxon>
        <taxon>Bacillota</taxon>
        <taxon>Bacilli</taxon>
        <taxon>Bacillales</taxon>
        <taxon>Bacillaceae</taxon>
        <taxon>Priestia</taxon>
    </lineage>
</organism>
<reference evidence="5 6" key="1">
    <citation type="journal article" date="2011" name="J. Bacteriol.">
        <title>Complete genome sequence of the industrial strain Bacillus megaterium WSH-002.</title>
        <authorList>
            <person name="Liu L."/>
            <person name="Li Y."/>
            <person name="Zhang J."/>
            <person name="Zou W."/>
            <person name="Zhou Z."/>
            <person name="Liu J."/>
            <person name="Li X."/>
            <person name="Wang L."/>
            <person name="Chen J."/>
        </authorList>
    </citation>
    <scope>NUCLEOTIDE SEQUENCE [LARGE SCALE GENOMIC DNA]</scope>
    <source>
        <strain evidence="5 6">WSH-002</strain>
    </source>
</reference>
<evidence type="ECO:0000256" key="3">
    <source>
        <dbReference type="ARBA" id="ARBA00023239"/>
    </source>
</evidence>
<protein>
    <submittedName>
        <fullName evidence="5">Transcription regulator</fullName>
    </submittedName>
</protein>
<feature type="domain" description="YbaK/aminoacyl-tRNA synthetase-associated" evidence="4">
    <location>
        <begin position="76"/>
        <end position="188"/>
    </location>
</feature>
<dbReference type="PANTHER" id="PTHR30411:SF0">
    <property type="entry name" value="CYS-TRNA(PRO)_CYS-TRNA(CYS) DEACYLASE YBAK"/>
    <property type="match status" value="1"/>
</dbReference>
<keyword evidence="2" id="KW-0648">Protein biosynthesis</keyword>
<keyword evidence="3" id="KW-0456">Lyase</keyword>
<evidence type="ECO:0000313" key="6">
    <source>
        <dbReference type="Proteomes" id="UP000001283"/>
    </source>
</evidence>
<evidence type="ECO:0000259" key="4">
    <source>
        <dbReference type="Pfam" id="PF04073"/>
    </source>
</evidence>